<dbReference type="OrthoDB" id="255907at2"/>
<dbReference type="RefSeq" id="WP_146579737.1">
    <property type="nucleotide sequence ID" value="NZ_SJPM01000010.1"/>
</dbReference>
<protein>
    <submittedName>
        <fullName evidence="2">PilZ domain protein</fullName>
    </submittedName>
</protein>
<evidence type="ECO:0000313" key="2">
    <source>
        <dbReference type="EMBL" id="TWT92991.1"/>
    </source>
</evidence>
<dbReference type="Proteomes" id="UP000316213">
    <property type="component" value="Unassembled WGS sequence"/>
</dbReference>
<dbReference type="Gene3D" id="2.40.10.220">
    <property type="entry name" value="predicted glycosyltransferase like domains"/>
    <property type="match status" value="1"/>
</dbReference>
<dbReference type="Pfam" id="PF07238">
    <property type="entry name" value="PilZ"/>
    <property type="match status" value="2"/>
</dbReference>
<evidence type="ECO:0000259" key="1">
    <source>
        <dbReference type="Pfam" id="PF07238"/>
    </source>
</evidence>
<dbReference type="SUPFAM" id="SSF141371">
    <property type="entry name" value="PilZ domain-like"/>
    <property type="match status" value="1"/>
</dbReference>
<comment type="caution">
    <text evidence="2">The sequence shown here is derived from an EMBL/GenBank/DDBJ whole genome shotgun (WGS) entry which is preliminary data.</text>
</comment>
<gene>
    <name evidence="2" type="ORF">Pla100_43070</name>
</gene>
<dbReference type="GO" id="GO:0035438">
    <property type="term" value="F:cyclic-di-GMP binding"/>
    <property type="evidence" value="ECO:0007669"/>
    <property type="project" value="InterPro"/>
</dbReference>
<keyword evidence="3" id="KW-1185">Reference proteome</keyword>
<sequence>MRSEASTLVQLITPPTLNHQRQSDRFYSKNSEELAADLLILEGDDVLAFPVRLADISETGCAVEISAQFNRDIPVAILRIRDIGGTVNLELAGRMCWNQRTSLGANTCGFCFRRPLSNEIIDQMVDNGWVTRRLEPRVRTGAIVEVRRAHGLPTIGMATLQDFSMTGIRLTLNSEVEVGERLLISNRAEVDQYDVDAALKSTKRIANGGVTVKWVRPTDDGYECGCVFQNLAASRAINDAFSTSGLMAKH</sequence>
<dbReference type="EMBL" id="SJPM01000010">
    <property type="protein sequence ID" value="TWT92991.1"/>
    <property type="molecule type" value="Genomic_DNA"/>
</dbReference>
<feature type="domain" description="PilZ" evidence="1">
    <location>
        <begin position="132"/>
        <end position="232"/>
    </location>
</feature>
<dbReference type="InterPro" id="IPR009875">
    <property type="entry name" value="PilZ_domain"/>
</dbReference>
<reference evidence="2 3" key="1">
    <citation type="submission" date="2019-02" db="EMBL/GenBank/DDBJ databases">
        <title>Deep-cultivation of Planctomycetes and their phenomic and genomic characterization uncovers novel biology.</title>
        <authorList>
            <person name="Wiegand S."/>
            <person name="Jogler M."/>
            <person name="Boedeker C."/>
            <person name="Pinto D."/>
            <person name="Vollmers J."/>
            <person name="Rivas-Marin E."/>
            <person name="Kohn T."/>
            <person name="Peeters S.H."/>
            <person name="Heuer A."/>
            <person name="Rast P."/>
            <person name="Oberbeckmann S."/>
            <person name="Bunk B."/>
            <person name="Jeske O."/>
            <person name="Meyerdierks A."/>
            <person name="Storesund J.E."/>
            <person name="Kallscheuer N."/>
            <person name="Luecker S."/>
            <person name="Lage O.M."/>
            <person name="Pohl T."/>
            <person name="Merkel B.J."/>
            <person name="Hornburger P."/>
            <person name="Mueller R.-W."/>
            <person name="Bruemmer F."/>
            <person name="Labrenz M."/>
            <person name="Spormann A.M."/>
            <person name="Op Den Camp H."/>
            <person name="Overmann J."/>
            <person name="Amann R."/>
            <person name="Jetten M.S.M."/>
            <person name="Mascher T."/>
            <person name="Medema M.H."/>
            <person name="Devos D.P."/>
            <person name="Kaster A.-K."/>
            <person name="Ovreas L."/>
            <person name="Rohde M."/>
            <person name="Galperin M.Y."/>
            <person name="Jogler C."/>
        </authorList>
    </citation>
    <scope>NUCLEOTIDE SEQUENCE [LARGE SCALE GENOMIC DNA]</scope>
    <source>
        <strain evidence="2 3">Pla100</strain>
    </source>
</reference>
<organism evidence="2 3">
    <name type="scientific">Neorhodopirellula pilleata</name>
    <dbReference type="NCBI Taxonomy" id="2714738"/>
    <lineage>
        <taxon>Bacteria</taxon>
        <taxon>Pseudomonadati</taxon>
        <taxon>Planctomycetota</taxon>
        <taxon>Planctomycetia</taxon>
        <taxon>Pirellulales</taxon>
        <taxon>Pirellulaceae</taxon>
        <taxon>Neorhodopirellula</taxon>
    </lineage>
</organism>
<dbReference type="AlphaFoldDB" id="A0A5C6A162"/>
<proteinExistence type="predicted"/>
<accession>A0A5C6A162</accession>
<name>A0A5C6A162_9BACT</name>
<evidence type="ECO:0000313" key="3">
    <source>
        <dbReference type="Proteomes" id="UP000316213"/>
    </source>
</evidence>
<feature type="domain" description="PilZ" evidence="1">
    <location>
        <begin position="21"/>
        <end position="122"/>
    </location>
</feature>